<evidence type="ECO:0000313" key="1">
    <source>
        <dbReference type="EMBL" id="KUM50718.1"/>
    </source>
</evidence>
<accession>A0A117NIY7</accession>
<reference evidence="1" key="1">
    <citation type="journal article" date="2015" name="Genome Biol. Evol.">
        <title>Organellar Genomes of White Spruce (Picea glauca): Assembly and Annotation.</title>
        <authorList>
            <person name="Jackman S.D."/>
            <person name="Warren R.L."/>
            <person name="Gibb E.A."/>
            <person name="Vandervalk B.P."/>
            <person name="Mohamadi H."/>
            <person name="Chu J."/>
            <person name="Raymond A."/>
            <person name="Pleasance S."/>
            <person name="Coope R."/>
            <person name="Wildung M.R."/>
            <person name="Ritland C.E."/>
            <person name="Bousquet J."/>
            <person name="Jones S.J."/>
            <person name="Bohlmann J."/>
            <person name="Birol I."/>
        </authorList>
    </citation>
    <scope>NUCLEOTIDE SEQUENCE [LARGE SCALE GENOMIC DNA]</scope>
    <source>
        <tissue evidence="1">Flushing bud</tissue>
    </source>
</reference>
<sequence length="205" mass="23395">MSSYYENRSGFASLYLKTRQLLLCGLSNTQKTLLFRLLSPVLERFYASSRVDDYSGAHYFYDIWLYDLTLDSTVVNGVGMLYEMGLDGTFLRILDGQVCRLPAKDSPRMITKRSNVPVVVITSDPPSFLFQGGPSQERFMPMRFVSELPIFYTYNSSLCVLHVVLSQLLVPIFNFPKTKPALILRAASFRPADEMRFVVPTRRTS</sequence>
<geneLocation type="mitochondrion" evidence="1"/>
<organism evidence="1">
    <name type="scientific">Picea glauca</name>
    <name type="common">White spruce</name>
    <name type="synonym">Pinus glauca</name>
    <dbReference type="NCBI Taxonomy" id="3330"/>
    <lineage>
        <taxon>Eukaryota</taxon>
        <taxon>Viridiplantae</taxon>
        <taxon>Streptophyta</taxon>
        <taxon>Embryophyta</taxon>
        <taxon>Tracheophyta</taxon>
        <taxon>Spermatophyta</taxon>
        <taxon>Pinopsida</taxon>
        <taxon>Pinidae</taxon>
        <taxon>Conifers I</taxon>
        <taxon>Pinales</taxon>
        <taxon>Pinaceae</taxon>
        <taxon>Picea</taxon>
    </lineage>
</organism>
<dbReference type="EMBL" id="LKAM01000001">
    <property type="protein sequence ID" value="KUM50718.1"/>
    <property type="molecule type" value="Genomic_DNA"/>
</dbReference>
<name>A0A117NIY7_PICGL</name>
<comment type="caution">
    <text evidence="1">The sequence shown here is derived from an EMBL/GenBank/DDBJ whole genome shotgun (WGS) entry which is preliminary data.</text>
</comment>
<gene>
    <name evidence="1" type="ORF">ABT39_MTgene562</name>
</gene>
<protein>
    <submittedName>
        <fullName evidence="1">Uncharacterized protein</fullName>
    </submittedName>
</protein>
<proteinExistence type="predicted"/>
<keyword evidence="1" id="KW-0496">Mitochondrion</keyword>
<dbReference type="AlphaFoldDB" id="A0A117NIY7"/>